<dbReference type="PANTHER" id="PTHR24255:SF28">
    <property type="entry name" value="ST14 TRANSMEMBRANE SERINE PROTEASE MATRIPTASE B"/>
    <property type="match status" value="1"/>
</dbReference>
<feature type="domain" description="EGF-like" evidence="9">
    <location>
        <begin position="2"/>
        <end position="42"/>
    </location>
</feature>
<dbReference type="InterPro" id="IPR000742">
    <property type="entry name" value="EGF"/>
</dbReference>
<comment type="caution">
    <text evidence="7">Lacks conserved residue(s) required for the propagation of feature annotation.</text>
</comment>
<keyword evidence="3" id="KW-0479">Metal-binding</keyword>
<dbReference type="EMBL" id="CAXLJM020000124">
    <property type="protein sequence ID" value="CAL8138509.1"/>
    <property type="molecule type" value="Genomic_DNA"/>
</dbReference>
<evidence type="ECO:0000256" key="7">
    <source>
        <dbReference type="PROSITE-ProRule" id="PRU00076"/>
    </source>
</evidence>
<evidence type="ECO:0000256" key="4">
    <source>
        <dbReference type="ARBA" id="ARBA00022729"/>
    </source>
</evidence>
<dbReference type="InterPro" id="IPR000859">
    <property type="entry name" value="CUB_dom"/>
</dbReference>
<dbReference type="Gene3D" id="2.10.25.10">
    <property type="entry name" value="Laminin"/>
    <property type="match status" value="1"/>
</dbReference>
<evidence type="ECO:0000259" key="9">
    <source>
        <dbReference type="PROSITE" id="PS50026"/>
    </source>
</evidence>
<dbReference type="Pfam" id="PF07645">
    <property type="entry name" value="EGF_CA"/>
    <property type="match status" value="1"/>
</dbReference>
<organism evidence="10 11">
    <name type="scientific">Orchesella dallaii</name>
    <dbReference type="NCBI Taxonomy" id="48710"/>
    <lineage>
        <taxon>Eukaryota</taxon>
        <taxon>Metazoa</taxon>
        <taxon>Ecdysozoa</taxon>
        <taxon>Arthropoda</taxon>
        <taxon>Hexapoda</taxon>
        <taxon>Collembola</taxon>
        <taxon>Entomobryomorpha</taxon>
        <taxon>Entomobryoidea</taxon>
        <taxon>Orchesellidae</taxon>
        <taxon>Orchesellinae</taxon>
        <taxon>Orchesella</taxon>
    </lineage>
</organism>
<keyword evidence="2" id="KW-0645">Protease</keyword>
<evidence type="ECO:0000256" key="1">
    <source>
        <dbReference type="ARBA" id="ARBA00022536"/>
    </source>
</evidence>
<evidence type="ECO:0000256" key="2">
    <source>
        <dbReference type="ARBA" id="ARBA00022670"/>
    </source>
</evidence>
<dbReference type="Gene3D" id="2.60.120.290">
    <property type="entry name" value="Spermadhesin, CUB domain"/>
    <property type="match status" value="1"/>
</dbReference>
<dbReference type="InterPro" id="IPR049883">
    <property type="entry name" value="NOTCH1_EGF-like"/>
</dbReference>
<dbReference type="SMART" id="SM00181">
    <property type="entry name" value="EGF"/>
    <property type="match status" value="1"/>
</dbReference>
<dbReference type="SUPFAM" id="SSF57196">
    <property type="entry name" value="EGF/Laminin"/>
    <property type="match status" value="1"/>
</dbReference>
<keyword evidence="11" id="KW-1185">Reference proteome</keyword>
<dbReference type="Pfam" id="PF00431">
    <property type="entry name" value="CUB"/>
    <property type="match status" value="1"/>
</dbReference>
<dbReference type="InterPro" id="IPR001881">
    <property type="entry name" value="EGF-like_Ca-bd_dom"/>
</dbReference>
<comment type="caution">
    <text evidence="10">The sequence shown here is derived from an EMBL/GenBank/DDBJ whole genome shotgun (WGS) entry which is preliminary data.</text>
</comment>
<feature type="domain" description="CUB" evidence="8">
    <location>
        <begin position="45"/>
        <end position="104"/>
    </location>
</feature>
<dbReference type="PANTHER" id="PTHR24255">
    <property type="entry name" value="COMPLEMENT COMPONENT 1, S SUBCOMPONENT-RELATED"/>
    <property type="match status" value="1"/>
</dbReference>
<keyword evidence="4" id="KW-0732">Signal</keyword>
<evidence type="ECO:0000259" key="8">
    <source>
        <dbReference type="PROSITE" id="PS01180"/>
    </source>
</evidence>
<dbReference type="InterPro" id="IPR035914">
    <property type="entry name" value="Sperma_CUB_dom_sf"/>
</dbReference>
<evidence type="ECO:0000313" key="11">
    <source>
        <dbReference type="Proteomes" id="UP001642540"/>
    </source>
</evidence>
<evidence type="ECO:0000256" key="5">
    <source>
        <dbReference type="ARBA" id="ARBA00022801"/>
    </source>
</evidence>
<reference evidence="10 11" key="1">
    <citation type="submission" date="2024-08" db="EMBL/GenBank/DDBJ databases">
        <authorList>
            <person name="Cucini C."/>
            <person name="Frati F."/>
        </authorList>
    </citation>
    <scope>NUCLEOTIDE SEQUENCE [LARGE SCALE GENOMIC DNA]</scope>
</reference>
<dbReference type="InterPro" id="IPR000152">
    <property type="entry name" value="EGF-type_Asp/Asn_hydroxyl_site"/>
</dbReference>
<evidence type="ECO:0000256" key="6">
    <source>
        <dbReference type="ARBA" id="ARBA00023157"/>
    </source>
</evidence>
<dbReference type="Proteomes" id="UP001642540">
    <property type="component" value="Unassembled WGS sequence"/>
</dbReference>
<sequence>MERDECAMGLDDCKHTCENTIGSYKCGCKPGFELHSNERECEEDCGGIIEEENGTLTSPFFPNLYPSNRHCVWEIIEPPQKEITIKFTHFDLDGNNVGKGKHPL</sequence>
<name>A0ABP1RXR2_9HEXA</name>
<protein>
    <submittedName>
        <fullName evidence="10">Uncharacterized protein</fullName>
    </submittedName>
</protein>
<keyword evidence="6" id="KW-1015">Disulfide bond</keyword>
<dbReference type="PROSITE" id="PS00010">
    <property type="entry name" value="ASX_HYDROXYL"/>
    <property type="match status" value="1"/>
</dbReference>
<dbReference type="SMART" id="SM00179">
    <property type="entry name" value="EGF_CA"/>
    <property type="match status" value="1"/>
</dbReference>
<gene>
    <name evidence="10" type="ORF">ODALV1_LOCUS27396</name>
</gene>
<dbReference type="SUPFAM" id="SSF49854">
    <property type="entry name" value="Spermadhesin, CUB domain"/>
    <property type="match status" value="1"/>
</dbReference>
<keyword evidence="1 7" id="KW-0245">EGF-like domain</keyword>
<accession>A0ABP1RXR2</accession>
<evidence type="ECO:0000313" key="10">
    <source>
        <dbReference type="EMBL" id="CAL8138509.1"/>
    </source>
</evidence>
<dbReference type="PROSITE" id="PS01186">
    <property type="entry name" value="EGF_2"/>
    <property type="match status" value="1"/>
</dbReference>
<dbReference type="CDD" id="cd00041">
    <property type="entry name" value="CUB"/>
    <property type="match status" value="1"/>
</dbReference>
<dbReference type="PROSITE" id="PS50026">
    <property type="entry name" value="EGF_3"/>
    <property type="match status" value="1"/>
</dbReference>
<dbReference type="PROSITE" id="PS01180">
    <property type="entry name" value="CUB"/>
    <property type="match status" value="1"/>
</dbReference>
<proteinExistence type="predicted"/>
<keyword evidence="5" id="KW-0378">Hydrolase</keyword>
<evidence type="ECO:0000256" key="3">
    <source>
        <dbReference type="ARBA" id="ARBA00022723"/>
    </source>
</evidence>